<sequence length="202" mass="22904">MADDDLERLLDEVESKYCHPGAASGAAPDRRRSKNPIAVKTVNDDEDVNVDDLIEDILDVPFYEESKVWISRTNKQNAKSTRQQSCKTSQQLTGKKCCPVYLGGSAIPLGIGTSVSERACHQLRCTACDFNIVTFDDYRWDASCDYLFFRNCMPELSKLQTKMIRKKGSRAYACQCSWRSIQQLTDLSTEPQLRWVCGKHCD</sequence>
<dbReference type="Proteomes" id="UP000824782">
    <property type="component" value="Unassembled WGS sequence"/>
</dbReference>
<name>A0AAV7BCP1_ENGPU</name>
<reference evidence="6" key="1">
    <citation type="thesis" date="2020" institute="ProQuest LLC" country="789 East Eisenhower Parkway, Ann Arbor, MI, USA">
        <title>Comparative Genomics and Chromosome Evolution.</title>
        <authorList>
            <person name="Mudd A.B."/>
        </authorList>
    </citation>
    <scope>NUCLEOTIDE SEQUENCE</scope>
    <source>
        <strain evidence="6">237g6f4</strain>
        <tissue evidence="6">Blood</tissue>
    </source>
</reference>
<evidence type="ECO:0000256" key="3">
    <source>
        <dbReference type="ARBA" id="ARBA00022490"/>
    </source>
</evidence>
<evidence type="ECO:0000256" key="1">
    <source>
        <dbReference type="ARBA" id="ARBA00004437"/>
    </source>
</evidence>
<evidence type="ECO:0000313" key="7">
    <source>
        <dbReference type="Proteomes" id="UP000824782"/>
    </source>
</evidence>
<dbReference type="GO" id="GO:0001917">
    <property type="term" value="C:photoreceptor inner segment"/>
    <property type="evidence" value="ECO:0007669"/>
    <property type="project" value="UniProtKB-SubCell"/>
</dbReference>
<dbReference type="Pfam" id="PF14996">
    <property type="entry name" value="RMP"/>
    <property type="match status" value="1"/>
</dbReference>
<keyword evidence="7" id="KW-1185">Reference proteome</keyword>
<dbReference type="EMBL" id="WNYA01000005">
    <property type="protein sequence ID" value="KAG8570357.1"/>
    <property type="molecule type" value="Genomic_DNA"/>
</dbReference>
<comment type="function">
    <text evidence="4">May be involved in photoreceptor outer segment disk morphogenesis.</text>
</comment>
<evidence type="ECO:0000313" key="6">
    <source>
        <dbReference type="EMBL" id="KAG8570357.1"/>
    </source>
</evidence>
<evidence type="ECO:0000256" key="5">
    <source>
        <dbReference type="ARBA" id="ARBA00026215"/>
    </source>
</evidence>
<dbReference type="PANTHER" id="PTHR33958:SF1">
    <property type="entry name" value="CILIA- AND FLAGELLA-ASSOCIATED PROTEIN 418"/>
    <property type="match status" value="1"/>
</dbReference>
<proteinExistence type="predicted"/>
<evidence type="ECO:0000256" key="2">
    <source>
        <dbReference type="ARBA" id="ARBA00004496"/>
    </source>
</evidence>
<protein>
    <recommendedName>
        <fullName evidence="5">Cilia- and flagella-associated protein 418</fullName>
    </recommendedName>
</protein>
<dbReference type="AlphaFoldDB" id="A0AAV7BCP1"/>
<keyword evidence="3" id="KW-0963">Cytoplasm</keyword>
<gene>
    <name evidence="6" type="ORF">GDO81_011234</name>
</gene>
<comment type="subcellular location">
    <subcellularLocation>
        <location evidence="2">Cytoplasm</location>
    </subcellularLocation>
    <subcellularLocation>
        <location evidence="1">Photoreceptor inner segment</location>
    </subcellularLocation>
</comment>
<evidence type="ECO:0000256" key="4">
    <source>
        <dbReference type="ARBA" id="ARBA00024819"/>
    </source>
</evidence>
<organism evidence="6 7">
    <name type="scientific">Engystomops pustulosus</name>
    <name type="common">Tungara frog</name>
    <name type="synonym">Physalaemus pustulosus</name>
    <dbReference type="NCBI Taxonomy" id="76066"/>
    <lineage>
        <taxon>Eukaryota</taxon>
        <taxon>Metazoa</taxon>
        <taxon>Chordata</taxon>
        <taxon>Craniata</taxon>
        <taxon>Vertebrata</taxon>
        <taxon>Euteleostomi</taxon>
        <taxon>Amphibia</taxon>
        <taxon>Batrachia</taxon>
        <taxon>Anura</taxon>
        <taxon>Neobatrachia</taxon>
        <taxon>Hyloidea</taxon>
        <taxon>Leptodactylidae</taxon>
        <taxon>Leiuperinae</taxon>
        <taxon>Engystomops</taxon>
    </lineage>
</organism>
<dbReference type="PANTHER" id="PTHR33958">
    <property type="entry name" value="PROTEIN C8ORF37"/>
    <property type="match status" value="1"/>
</dbReference>
<accession>A0AAV7BCP1</accession>
<comment type="caution">
    <text evidence="6">The sequence shown here is derived from an EMBL/GenBank/DDBJ whole genome shotgun (WGS) entry which is preliminary data.</text>
</comment>
<dbReference type="GO" id="GO:0005829">
    <property type="term" value="C:cytosol"/>
    <property type="evidence" value="ECO:0007669"/>
    <property type="project" value="TreeGrafter"/>
</dbReference>
<dbReference type="InterPro" id="IPR029239">
    <property type="entry name" value="CFAP418"/>
</dbReference>